<protein>
    <recommendedName>
        <fullName evidence="2">FlgO domain-containing protein</fullName>
    </recommendedName>
</protein>
<evidence type="ECO:0000313" key="4">
    <source>
        <dbReference type="Proteomes" id="UP000219353"/>
    </source>
</evidence>
<organism evidence="3 4">
    <name type="scientific">Arsukibacterium tuosuense</name>
    <dbReference type="NCBI Taxonomy" id="1323745"/>
    <lineage>
        <taxon>Bacteria</taxon>
        <taxon>Pseudomonadati</taxon>
        <taxon>Pseudomonadota</taxon>
        <taxon>Gammaproteobacteria</taxon>
        <taxon>Chromatiales</taxon>
        <taxon>Chromatiaceae</taxon>
        <taxon>Arsukibacterium</taxon>
    </lineage>
</organism>
<accession>A0A285J6A7</accession>
<proteinExistence type="predicted"/>
<dbReference type="Proteomes" id="UP000219353">
    <property type="component" value="Unassembled WGS sequence"/>
</dbReference>
<keyword evidence="4" id="KW-1185">Reference proteome</keyword>
<evidence type="ECO:0000313" key="3">
    <source>
        <dbReference type="EMBL" id="SNY55860.1"/>
    </source>
</evidence>
<dbReference type="EMBL" id="OBEB01000006">
    <property type="protein sequence ID" value="SNY55860.1"/>
    <property type="molecule type" value="Genomic_DNA"/>
</dbReference>
<reference evidence="4" key="1">
    <citation type="submission" date="2017-09" db="EMBL/GenBank/DDBJ databases">
        <authorList>
            <person name="Varghese N."/>
            <person name="Submissions S."/>
        </authorList>
    </citation>
    <scope>NUCLEOTIDE SEQUENCE [LARGE SCALE GENOMIC DNA]</scope>
    <source>
        <strain evidence="4">CGMCC 1.12461</strain>
    </source>
</reference>
<feature type="domain" description="FlgO" evidence="2">
    <location>
        <begin position="70"/>
        <end position="197"/>
    </location>
</feature>
<dbReference type="InterPro" id="IPR041215">
    <property type="entry name" value="FlgO_dom"/>
</dbReference>
<sequence>MALFISGCSMLPFSQHDPSQNPQLSSETPYIITEPGSRSQSTEPDYQLRAYPASSRLYASHKQLDDYVAELAMQLYHNSAMPMVNATVAVAGFAELTPARNTLHPLGNDLAERFLQQLPRYGVTMVDHKLTGGLKLTADGDAVFSNRTGQITANQQIDYVLSGTVQHSQRGAMVNVRIMHLKNKTILASASQLIPLFVLDNNQALW</sequence>
<dbReference type="AlphaFoldDB" id="A0A285J6A7"/>
<dbReference type="Pfam" id="PF17680">
    <property type="entry name" value="FlgO"/>
    <property type="match status" value="1"/>
</dbReference>
<evidence type="ECO:0000256" key="1">
    <source>
        <dbReference type="SAM" id="MobiDB-lite"/>
    </source>
</evidence>
<gene>
    <name evidence="3" type="ORF">SAMN06297280_3000</name>
</gene>
<evidence type="ECO:0000259" key="2">
    <source>
        <dbReference type="Pfam" id="PF17680"/>
    </source>
</evidence>
<feature type="region of interest" description="Disordered" evidence="1">
    <location>
        <begin position="14"/>
        <end position="45"/>
    </location>
</feature>
<feature type="compositionally biased region" description="Polar residues" evidence="1">
    <location>
        <begin position="16"/>
        <end position="28"/>
    </location>
</feature>
<name>A0A285J6A7_9GAMM</name>